<name>U9TRN1_RHIID</name>
<sequence>QCNRVPLADIDKQIKNFSILHDKFVDIKEQTIIEKRENYVKERVYLLAQQVYAKILAKYNKKGRRKKDKYYKKKYQKKNRKIVNHLLYLKIFCDSDYAWVYTTLS</sequence>
<proteinExistence type="predicted"/>
<feature type="non-terminal residue" evidence="1">
    <location>
        <position position="1"/>
    </location>
</feature>
<dbReference type="EMBL" id="KI292238">
    <property type="protein sequence ID" value="ESA05991.1"/>
    <property type="molecule type" value="Genomic_DNA"/>
</dbReference>
<accession>U9TRN1</accession>
<dbReference type="AlphaFoldDB" id="U9TRN1"/>
<evidence type="ECO:0000313" key="1">
    <source>
        <dbReference type="EMBL" id="ESA05991.1"/>
    </source>
</evidence>
<dbReference type="HOGENOM" id="CLU_2243044_0_0_1"/>
<organism evidence="1">
    <name type="scientific">Rhizophagus irregularis (strain DAOM 181602 / DAOM 197198 / MUCL 43194)</name>
    <name type="common">Arbuscular mycorrhizal fungus</name>
    <name type="synonym">Glomus intraradices</name>
    <dbReference type="NCBI Taxonomy" id="747089"/>
    <lineage>
        <taxon>Eukaryota</taxon>
        <taxon>Fungi</taxon>
        <taxon>Fungi incertae sedis</taxon>
        <taxon>Mucoromycota</taxon>
        <taxon>Glomeromycotina</taxon>
        <taxon>Glomeromycetes</taxon>
        <taxon>Glomerales</taxon>
        <taxon>Glomeraceae</taxon>
        <taxon>Rhizophagus</taxon>
    </lineage>
</organism>
<protein>
    <submittedName>
        <fullName evidence="1">Uncharacterized protein</fullName>
    </submittedName>
</protein>
<gene>
    <name evidence="1" type="ORF">GLOINDRAFT_99470</name>
</gene>
<reference evidence="1" key="1">
    <citation type="submission" date="2013-07" db="EMBL/GenBank/DDBJ databases">
        <title>The genome of an arbuscular mycorrhizal fungus provides insights into the evolution of the oldest plant symbiosis.</title>
        <authorList>
            <consortium name="DOE Joint Genome Institute"/>
            <person name="Tisserant E."/>
            <person name="Malbreil M."/>
            <person name="Kuo A."/>
            <person name="Kohler A."/>
            <person name="Symeonidi A."/>
            <person name="Balestrini R."/>
            <person name="Charron P."/>
            <person name="Duensing N."/>
            <person name="Frei-dit-Frey N."/>
            <person name="Gianinazzi-Pearson V."/>
            <person name="Gilbert B."/>
            <person name="Handa Y."/>
            <person name="Hijri M."/>
            <person name="Kaul R."/>
            <person name="Kawaguchi M."/>
            <person name="Krajinski F."/>
            <person name="Lammers P."/>
            <person name="Lapierre D."/>
            <person name="Masclaux F.G."/>
            <person name="Murat C."/>
            <person name="Morin E."/>
            <person name="Ndikumana S."/>
            <person name="Pagni M."/>
            <person name="Petitpierre D."/>
            <person name="Requena N."/>
            <person name="Rosikiewicz P."/>
            <person name="Riley R."/>
            <person name="Saito K."/>
            <person name="San Clemente H."/>
            <person name="Shapiro H."/>
            <person name="van Tuinen D."/>
            <person name="Becard G."/>
            <person name="Bonfante P."/>
            <person name="Paszkowski U."/>
            <person name="Shachar-Hill Y."/>
            <person name="Young J.P."/>
            <person name="Sanders I.R."/>
            <person name="Henrissat B."/>
            <person name="Rensing S.A."/>
            <person name="Grigoriev I.V."/>
            <person name="Corradi N."/>
            <person name="Roux C."/>
            <person name="Martin F."/>
        </authorList>
    </citation>
    <scope>NUCLEOTIDE SEQUENCE</scope>
    <source>
        <strain evidence="1">DAOM 197198</strain>
    </source>
</reference>
<dbReference type="VEuPathDB" id="FungiDB:RhiirFUN_021945"/>